<dbReference type="PANTHER" id="PTHR11903">
    <property type="entry name" value="PROSTAGLANDIN G/H SYNTHASE"/>
    <property type="match status" value="1"/>
</dbReference>
<organism evidence="9 10">
    <name type="scientific">Rhynchosporium graminicola</name>
    <dbReference type="NCBI Taxonomy" id="2792576"/>
    <lineage>
        <taxon>Eukaryota</taxon>
        <taxon>Fungi</taxon>
        <taxon>Dikarya</taxon>
        <taxon>Ascomycota</taxon>
        <taxon>Pezizomycotina</taxon>
        <taxon>Leotiomycetes</taxon>
        <taxon>Helotiales</taxon>
        <taxon>Ploettnerulaceae</taxon>
        <taxon>Rhynchosporium</taxon>
    </lineage>
</organism>
<keyword evidence="10" id="KW-1185">Reference proteome</keyword>
<evidence type="ECO:0000256" key="1">
    <source>
        <dbReference type="ARBA" id="ARBA00011881"/>
    </source>
</evidence>
<dbReference type="InterPro" id="IPR050783">
    <property type="entry name" value="Oxylipin_biosynth_metab"/>
</dbReference>
<dbReference type="InterPro" id="IPR037120">
    <property type="entry name" value="Haem_peroxidase_sf_animal"/>
</dbReference>
<dbReference type="CDD" id="cd09817">
    <property type="entry name" value="linoleate_diol_synthase_like"/>
    <property type="match status" value="1"/>
</dbReference>
<dbReference type="GO" id="GO:0020037">
    <property type="term" value="F:heme binding"/>
    <property type="evidence" value="ECO:0007669"/>
    <property type="project" value="InterPro"/>
</dbReference>
<evidence type="ECO:0000256" key="4">
    <source>
        <dbReference type="ARBA" id="ARBA00022964"/>
    </source>
</evidence>
<dbReference type="InterPro" id="IPR010255">
    <property type="entry name" value="Haem_peroxidase_sf"/>
</dbReference>
<keyword evidence="2 7" id="KW-0349">Heme</keyword>
<sequence>MASNKQTVDTSSTEHGTWRKELEANLEAAKQVLSKSFSPLSETPYAPSNDPDKKTMTSLLTDLSKIGFKDVETLLTLFSSEVKGKQDDSKLVLEHLVALLAKLNDNSKISMQLTEGFVGGLWNALPHPPMTSLGTKYKYRAADGSNNNIQNPQLGAANTPYARSAKPTILQNIALPDPSAIFDSLMVRGDTFQPHPNKISSMLFYLATIIIHDIFRTDHEDFNNSMASSYLDLAPLYGSNQKEQDTVRTFKNGLLKPDCFSEKRILGFPPGVGVMVIMFNRFHNYVVTRLAAINENGRFTKPKDDDPKKKWDNYDNDLFQTGRLVTCGLYVNCVLKDYVRTILNLNRSDTKWDLDPRTEEGKTLFKTPTPEGCGNQVSAEFNLIYRWHSAVSEKDDKWTQEVYTKMFPGQKPEDVGLGQLLGALRATEAKTPEDPLERPFAGLKRQADGTFSDDDLVEILESSIEDVAGSFGANRVPKILKSVEILGMIQARSWNMASLNEFREFAGLKKHATFEDINPDPEVAEKLKNLYDHPDLVELYPGLVAEKAKPPMAPGSGLCVNFTTSYAILSDAVSLVRGDRFYTTDYTPRSLTNWGYNEVQYDRAVDDGCVFYKLILRAFPKHFKDDSIYAHYPFVIPEENLKIAKSLNRADKYSWDRPARILEPVIIKTHAAVKKILGDKTNWKVATGEAIKSMTSQPKKVNGADFALSGDNPANESSRNLIKRGLYPKDWRYEVKDFYDETTAKLLKKYGFKVPGKENVYQVDIVRDVANLVNARFAASVFSLPIKTEDCPGGIYTEQEMYQVLALCYISIFNNSDVTKSFQIREAAHILAQQLGDLVLLNAEAISATGFLADVLAKLHQRTALTDYGTHMIQRMLDGKIPIKDVVWSHIIPTAASMTANQSQIFSQSLDFYLGDGAKYIPELYKLSKTDTKDADDRLTKYFLEGARLRSTDSLFRDFKPATTISKVEILDGPSTITIGVNARIQLDIESAHRDPAAFPDPSSVRLDRPLDSYLIYGYGPHQCVGMDVSLTAMTATFKTVFGLRGLRRVVGSAPGGGWYSGGESQGELKTVPGPNGSTLYMTPDQTSFFPFPTTMKVQWDSE</sequence>
<keyword evidence="5" id="KW-0560">Oxidoreductase</keyword>
<dbReference type="GO" id="GO:0004497">
    <property type="term" value="F:monooxygenase activity"/>
    <property type="evidence" value="ECO:0007669"/>
    <property type="project" value="InterPro"/>
</dbReference>
<dbReference type="GO" id="GO:0006631">
    <property type="term" value="P:fatty acid metabolic process"/>
    <property type="evidence" value="ECO:0007669"/>
    <property type="project" value="UniProtKB-ARBA"/>
</dbReference>
<dbReference type="GO" id="GO:0051213">
    <property type="term" value="F:dioxygenase activity"/>
    <property type="evidence" value="ECO:0007669"/>
    <property type="project" value="UniProtKB-KW"/>
</dbReference>
<dbReference type="PROSITE" id="PS50292">
    <property type="entry name" value="PEROXIDASE_3"/>
    <property type="match status" value="1"/>
</dbReference>
<dbReference type="SUPFAM" id="SSF48264">
    <property type="entry name" value="Cytochrome P450"/>
    <property type="match status" value="1"/>
</dbReference>
<keyword evidence="4" id="KW-0223">Dioxygenase</keyword>
<feature type="compositionally biased region" description="Polar residues" evidence="8">
    <location>
        <begin position="1"/>
        <end position="15"/>
    </location>
</feature>
<accession>A0A1E1JUN7</accession>
<dbReference type="InParanoid" id="A0A1E1JUN7"/>
<dbReference type="PRINTS" id="PR00457">
    <property type="entry name" value="ANPEROXIDASE"/>
</dbReference>
<keyword evidence="6 7" id="KW-0408">Iron</keyword>
<dbReference type="AlphaFoldDB" id="A0A1E1JUN7"/>
<dbReference type="Gene3D" id="1.10.630.10">
    <property type="entry name" value="Cytochrome P450"/>
    <property type="match status" value="1"/>
</dbReference>
<dbReference type="GO" id="GO:0004601">
    <property type="term" value="F:peroxidase activity"/>
    <property type="evidence" value="ECO:0007669"/>
    <property type="project" value="InterPro"/>
</dbReference>
<feature type="binding site" description="axial binding residue" evidence="7">
    <location>
        <position position="388"/>
    </location>
    <ligand>
        <name>heme b</name>
        <dbReference type="ChEBI" id="CHEBI:60344"/>
    </ligand>
    <ligandPart>
        <name>Fe</name>
        <dbReference type="ChEBI" id="CHEBI:18248"/>
    </ligandPart>
</feature>
<proteinExistence type="predicted"/>
<feature type="region of interest" description="Disordered" evidence="8">
    <location>
        <begin position="1"/>
        <end position="20"/>
    </location>
</feature>
<dbReference type="InterPro" id="IPR034812">
    <property type="entry name" value="Ppo-like_N"/>
</dbReference>
<dbReference type="InterPro" id="IPR019791">
    <property type="entry name" value="Haem_peroxidase_animal"/>
</dbReference>
<comment type="subunit">
    <text evidence="1">Homotetramer.</text>
</comment>
<gene>
    <name evidence="9" type="ORF">RCO7_02528</name>
</gene>
<dbReference type="EMBL" id="FJUW01000003">
    <property type="protein sequence ID" value="CZS89558.1"/>
    <property type="molecule type" value="Genomic_DNA"/>
</dbReference>
<evidence type="ECO:0000256" key="7">
    <source>
        <dbReference type="PIRSR" id="PIRSR619791-2"/>
    </source>
</evidence>
<evidence type="ECO:0000313" key="10">
    <source>
        <dbReference type="Proteomes" id="UP000178129"/>
    </source>
</evidence>
<keyword evidence="3 7" id="KW-0479">Metal-binding</keyword>
<comment type="caution">
    <text evidence="9">The sequence shown here is derived from an EMBL/GenBank/DDBJ whole genome shotgun (WGS) entry which is preliminary data.</text>
</comment>
<evidence type="ECO:0000256" key="5">
    <source>
        <dbReference type="ARBA" id="ARBA00023002"/>
    </source>
</evidence>
<evidence type="ECO:0000313" key="9">
    <source>
        <dbReference type="EMBL" id="CZS89558.1"/>
    </source>
</evidence>
<dbReference type="GO" id="GO:0016705">
    <property type="term" value="F:oxidoreductase activity, acting on paired donors, with incorporation or reduction of molecular oxygen"/>
    <property type="evidence" value="ECO:0007669"/>
    <property type="project" value="InterPro"/>
</dbReference>
<dbReference type="GO" id="GO:0005506">
    <property type="term" value="F:iron ion binding"/>
    <property type="evidence" value="ECO:0007669"/>
    <property type="project" value="InterPro"/>
</dbReference>
<dbReference type="CDD" id="cd20612">
    <property type="entry name" value="CYP_LDS-like_C"/>
    <property type="match status" value="1"/>
</dbReference>
<protein>
    <submittedName>
        <fullName evidence="9">Related to Psi-producing oxygenase A</fullName>
    </submittedName>
</protein>
<name>A0A1E1JUN7_9HELO</name>
<dbReference type="GO" id="GO:0006979">
    <property type="term" value="P:response to oxidative stress"/>
    <property type="evidence" value="ECO:0007669"/>
    <property type="project" value="InterPro"/>
</dbReference>
<dbReference type="STRING" id="914237.A0A1E1JUN7"/>
<reference evidence="10" key="1">
    <citation type="submission" date="2016-03" db="EMBL/GenBank/DDBJ databases">
        <authorList>
            <person name="Ploux O."/>
        </authorList>
    </citation>
    <scope>NUCLEOTIDE SEQUENCE [LARGE SCALE GENOMIC DNA]</scope>
    <source>
        <strain evidence="10">UK7</strain>
    </source>
</reference>
<dbReference type="Pfam" id="PF03098">
    <property type="entry name" value="An_peroxidase"/>
    <property type="match status" value="2"/>
</dbReference>
<dbReference type="Proteomes" id="UP000178129">
    <property type="component" value="Unassembled WGS sequence"/>
</dbReference>
<evidence type="ECO:0000256" key="3">
    <source>
        <dbReference type="ARBA" id="ARBA00022723"/>
    </source>
</evidence>
<dbReference type="SUPFAM" id="SSF48113">
    <property type="entry name" value="Heme-dependent peroxidases"/>
    <property type="match status" value="1"/>
</dbReference>
<dbReference type="InterPro" id="IPR001128">
    <property type="entry name" value="Cyt_P450"/>
</dbReference>
<dbReference type="Gene3D" id="1.10.640.10">
    <property type="entry name" value="Haem peroxidase domain superfamily, animal type"/>
    <property type="match status" value="1"/>
</dbReference>
<dbReference type="Pfam" id="PF00067">
    <property type="entry name" value="p450"/>
    <property type="match status" value="1"/>
</dbReference>
<evidence type="ECO:0000256" key="6">
    <source>
        <dbReference type="ARBA" id="ARBA00023004"/>
    </source>
</evidence>
<evidence type="ECO:0000256" key="8">
    <source>
        <dbReference type="SAM" id="MobiDB-lite"/>
    </source>
</evidence>
<dbReference type="InterPro" id="IPR036396">
    <property type="entry name" value="Cyt_P450_sf"/>
</dbReference>
<dbReference type="PANTHER" id="PTHR11903:SF37">
    <property type="entry name" value="PSI-PRODUCING OXYGENASE A"/>
    <property type="match status" value="1"/>
</dbReference>
<evidence type="ECO:0000256" key="2">
    <source>
        <dbReference type="ARBA" id="ARBA00022617"/>
    </source>
</evidence>